<gene>
    <name evidence="1" type="ORF">GWK47_037969</name>
</gene>
<accession>A0A8J4YMN4</accession>
<proteinExistence type="predicted"/>
<organism evidence="1 2">
    <name type="scientific">Chionoecetes opilio</name>
    <name type="common">Atlantic snow crab</name>
    <name type="synonym">Cancer opilio</name>
    <dbReference type="NCBI Taxonomy" id="41210"/>
    <lineage>
        <taxon>Eukaryota</taxon>
        <taxon>Metazoa</taxon>
        <taxon>Ecdysozoa</taxon>
        <taxon>Arthropoda</taxon>
        <taxon>Crustacea</taxon>
        <taxon>Multicrustacea</taxon>
        <taxon>Malacostraca</taxon>
        <taxon>Eumalacostraca</taxon>
        <taxon>Eucarida</taxon>
        <taxon>Decapoda</taxon>
        <taxon>Pleocyemata</taxon>
        <taxon>Brachyura</taxon>
        <taxon>Eubrachyura</taxon>
        <taxon>Majoidea</taxon>
        <taxon>Majidae</taxon>
        <taxon>Chionoecetes</taxon>
    </lineage>
</organism>
<dbReference type="EMBL" id="JACEEZ010005284">
    <property type="protein sequence ID" value="KAG0725766.1"/>
    <property type="molecule type" value="Genomic_DNA"/>
</dbReference>
<dbReference type="Proteomes" id="UP000770661">
    <property type="component" value="Unassembled WGS sequence"/>
</dbReference>
<keyword evidence="2" id="KW-1185">Reference proteome</keyword>
<sequence length="120" mass="13755">MERIQGHQQHLEAQHCRVIDGVLPPCQPSRPLGWRLGVEGLQKDDLQQQGKYCGRILAHHRAKAARCGAWRVMSRRPHTLLEGRKELKEATVTEQPHQRNLCYEMTSYHGSWAAADPKID</sequence>
<dbReference type="AlphaFoldDB" id="A0A8J4YMN4"/>
<protein>
    <submittedName>
        <fullName evidence="1">Uncharacterized protein</fullName>
    </submittedName>
</protein>
<evidence type="ECO:0000313" key="2">
    <source>
        <dbReference type="Proteomes" id="UP000770661"/>
    </source>
</evidence>
<name>A0A8J4YMN4_CHIOP</name>
<evidence type="ECO:0000313" key="1">
    <source>
        <dbReference type="EMBL" id="KAG0725766.1"/>
    </source>
</evidence>
<comment type="caution">
    <text evidence="1">The sequence shown here is derived from an EMBL/GenBank/DDBJ whole genome shotgun (WGS) entry which is preliminary data.</text>
</comment>
<reference evidence="1" key="1">
    <citation type="submission" date="2020-07" db="EMBL/GenBank/DDBJ databases">
        <title>The High-quality genome of the commercially important snow crab, Chionoecetes opilio.</title>
        <authorList>
            <person name="Jeong J.-H."/>
            <person name="Ryu S."/>
        </authorList>
    </citation>
    <scope>NUCLEOTIDE SEQUENCE</scope>
    <source>
        <strain evidence="1">MADBK_172401_WGS</strain>
        <tissue evidence="1">Digestive gland</tissue>
    </source>
</reference>